<feature type="domain" description="VWFA" evidence="3">
    <location>
        <begin position="26"/>
        <end position="232"/>
    </location>
</feature>
<evidence type="ECO:0000313" key="5">
    <source>
        <dbReference type="Proteomes" id="UP000177331"/>
    </source>
</evidence>
<dbReference type="EMBL" id="MGFD01000022">
    <property type="protein sequence ID" value="OGL98682.1"/>
    <property type="molecule type" value="Genomic_DNA"/>
</dbReference>
<keyword evidence="2" id="KW-0732">Signal</keyword>
<dbReference type="AlphaFoldDB" id="A0A1F7W7A8"/>
<evidence type="ECO:0000313" key="4">
    <source>
        <dbReference type="EMBL" id="OGL98682.1"/>
    </source>
</evidence>
<dbReference type="Pfam" id="PF00092">
    <property type="entry name" value="VWA"/>
    <property type="match status" value="1"/>
</dbReference>
<evidence type="ECO:0000256" key="1">
    <source>
        <dbReference type="SAM" id="MobiDB-lite"/>
    </source>
</evidence>
<dbReference type="InterPro" id="IPR050525">
    <property type="entry name" value="ECM_Assembly_Org"/>
</dbReference>
<gene>
    <name evidence="4" type="ORF">A2318_00070</name>
</gene>
<feature type="compositionally biased region" description="Low complexity" evidence="1">
    <location>
        <begin position="262"/>
        <end position="286"/>
    </location>
</feature>
<dbReference type="SMART" id="SM00327">
    <property type="entry name" value="VWA"/>
    <property type="match status" value="1"/>
</dbReference>
<sequence>MTKLTALLIGLILPFTAYAEAEKHDCIAIVVDGSGSMRDAISDDSDVRKITAAKTALKSVIDQIPSATHVGVLLFVGNGYGLNTQLKWLAPIGPIDKDQLKSAIDNIRPDGGTPLGHAIKAAADELLKARAAQQNYGTYQLLVVTDGEATDGNLADTYAEEVKKPERRIQLDVIGIGMREKHKLSRIADRYWGANDPIALNRALQTAVQVETTNPDAAKADYDLLQGLPDDVAKLWLADVTNMDLANWPIGEQKPEPPPPANAQNADPNAAQNQPANQQPAANAAQGRQKGCSASPGGINPAPTGIIALCLMSLVALRRRLLLARVRNK</sequence>
<dbReference type="PANTHER" id="PTHR24020">
    <property type="entry name" value="COLLAGEN ALPHA"/>
    <property type="match status" value="1"/>
</dbReference>
<organism evidence="4 5">
    <name type="scientific">Candidatus Uhrbacteria bacterium RIFOXYB2_FULL_45_11</name>
    <dbReference type="NCBI Taxonomy" id="1802421"/>
    <lineage>
        <taxon>Bacteria</taxon>
        <taxon>Candidatus Uhriibacteriota</taxon>
    </lineage>
</organism>
<accession>A0A1F7W7A8</accession>
<dbReference type="Proteomes" id="UP000177331">
    <property type="component" value="Unassembled WGS sequence"/>
</dbReference>
<name>A0A1F7W7A8_9BACT</name>
<feature type="signal peptide" evidence="2">
    <location>
        <begin position="1"/>
        <end position="19"/>
    </location>
</feature>
<dbReference type="PROSITE" id="PS50234">
    <property type="entry name" value="VWFA"/>
    <property type="match status" value="1"/>
</dbReference>
<dbReference type="SUPFAM" id="SSF53300">
    <property type="entry name" value="vWA-like"/>
    <property type="match status" value="1"/>
</dbReference>
<protein>
    <recommendedName>
        <fullName evidence="3">VWFA domain-containing protein</fullName>
    </recommendedName>
</protein>
<proteinExistence type="predicted"/>
<evidence type="ECO:0000256" key="2">
    <source>
        <dbReference type="SAM" id="SignalP"/>
    </source>
</evidence>
<dbReference type="STRING" id="1802421.A2318_00070"/>
<feature type="chain" id="PRO_5009533319" description="VWFA domain-containing protein" evidence="2">
    <location>
        <begin position="20"/>
        <end position="329"/>
    </location>
</feature>
<dbReference type="Gene3D" id="3.40.50.410">
    <property type="entry name" value="von Willebrand factor, type A domain"/>
    <property type="match status" value="1"/>
</dbReference>
<evidence type="ECO:0000259" key="3">
    <source>
        <dbReference type="PROSITE" id="PS50234"/>
    </source>
</evidence>
<dbReference type="CDD" id="cd01450">
    <property type="entry name" value="vWFA_subfamily_ECM"/>
    <property type="match status" value="1"/>
</dbReference>
<dbReference type="InterPro" id="IPR036465">
    <property type="entry name" value="vWFA_dom_sf"/>
</dbReference>
<reference evidence="4 5" key="1">
    <citation type="journal article" date="2016" name="Nat. Commun.">
        <title>Thousands of microbial genomes shed light on interconnected biogeochemical processes in an aquifer system.</title>
        <authorList>
            <person name="Anantharaman K."/>
            <person name="Brown C.T."/>
            <person name="Hug L.A."/>
            <person name="Sharon I."/>
            <person name="Castelle C.J."/>
            <person name="Probst A.J."/>
            <person name="Thomas B.C."/>
            <person name="Singh A."/>
            <person name="Wilkins M.J."/>
            <person name="Karaoz U."/>
            <person name="Brodie E.L."/>
            <person name="Williams K.H."/>
            <person name="Hubbard S.S."/>
            <person name="Banfield J.F."/>
        </authorList>
    </citation>
    <scope>NUCLEOTIDE SEQUENCE [LARGE SCALE GENOMIC DNA]</scope>
</reference>
<feature type="region of interest" description="Disordered" evidence="1">
    <location>
        <begin position="248"/>
        <end position="296"/>
    </location>
</feature>
<comment type="caution">
    <text evidence="4">The sequence shown here is derived from an EMBL/GenBank/DDBJ whole genome shotgun (WGS) entry which is preliminary data.</text>
</comment>
<dbReference type="InterPro" id="IPR002035">
    <property type="entry name" value="VWF_A"/>
</dbReference>